<name>A0A3N0C2H4_9SPHI</name>
<dbReference type="InterPro" id="IPR051913">
    <property type="entry name" value="GH2_Domain-Containing"/>
</dbReference>
<dbReference type="Pfam" id="PF00703">
    <property type="entry name" value="Glyco_hydro_2"/>
    <property type="match status" value="1"/>
</dbReference>
<evidence type="ECO:0000256" key="3">
    <source>
        <dbReference type="ARBA" id="ARBA00023295"/>
    </source>
</evidence>
<dbReference type="InterPro" id="IPR013783">
    <property type="entry name" value="Ig-like_fold"/>
</dbReference>
<organism evidence="6 7">
    <name type="scientific">Pedobacter jejuensis</name>
    <dbReference type="NCBI Taxonomy" id="1268550"/>
    <lineage>
        <taxon>Bacteria</taxon>
        <taxon>Pseudomonadati</taxon>
        <taxon>Bacteroidota</taxon>
        <taxon>Sphingobacteriia</taxon>
        <taxon>Sphingobacteriales</taxon>
        <taxon>Sphingobacteriaceae</taxon>
        <taxon>Pedobacter</taxon>
    </lineage>
</organism>
<evidence type="ECO:0000256" key="1">
    <source>
        <dbReference type="ARBA" id="ARBA00007401"/>
    </source>
</evidence>
<dbReference type="PANTHER" id="PTHR42732:SF1">
    <property type="entry name" value="BETA-MANNOSIDASE"/>
    <property type="match status" value="1"/>
</dbReference>
<dbReference type="RefSeq" id="WP_123204147.1">
    <property type="nucleotide sequence ID" value="NZ_RBEE01000002.1"/>
</dbReference>
<evidence type="ECO:0000313" key="7">
    <source>
        <dbReference type="Proteomes" id="UP000274046"/>
    </source>
</evidence>
<dbReference type="InterPro" id="IPR036156">
    <property type="entry name" value="Beta-gal/glucu_dom_sf"/>
</dbReference>
<comment type="similarity">
    <text evidence="1">Belongs to the glycosyl hydrolase 2 family.</text>
</comment>
<dbReference type="EMBL" id="RBEE01000002">
    <property type="protein sequence ID" value="RNL56636.1"/>
    <property type="molecule type" value="Genomic_DNA"/>
</dbReference>
<sequence length="994" mass="112198">MLKIKKSFSVLLLSLLSLLCFSQENLNQKLVSLNGEWEMGFGRKYTSKVNVPGIHNDPAKISNEVLWYKKEIKLPLGKWTNATIQLKGARFKPQVYINGEFVEEKEGGMAPVFFQLNNKNIKPGNTITLEIALASLKNVSPTDASYTPQADQWRSDVSSSLWDGVELNLHGKVSIERVIPFINYNAQNVSFKFDLNGETNFKGKALLQIFDNKGKILITQSKFISGNRDSVNVITKGILKSWGPKAPNLYRVQLTLFDNKNQLMDRYKIPFGIKKFEIRNKKFYLNNEPLVAKGGTVVWHRWVRSKEGRELGYDSAWFKRNIIQLSKDHGANYLRFHLGLPPEKFLDMCDELGLVVQYEWNFFHGMPASEESLLIQYKSWLDLAMRHPSVSLIHPYNETVGDQLKTVWAALDKLLPDYPALVLEDRDVIHIHKYWWSMFENLGLYYDDANVFPKAIMADEFGGNYLNENGDLGGYPSLKESFLRFLGRKNTKAERLEFQAESNARVAEYWRRIGAAGFAPFCALGSYEDGNTWFLGPLKDGKPKPVWDALTASFSPLSVSIDLWDKNFEPNQAIRLPIYLFNDEAKSNMLAVAITVEDTTGKVVLKENLKSEVSAFNKKVIQVSLNLPGVNGDYIIKAELLNRPPEIKYPVISKWKIHVFKAKIPENIKNVIVGISQKEEELKHFLNHLNIKTVDLSNPSANLLLTSKADWDEFANGNTLFSGVLENSISKGKSVVMLDVGDRPLGQGYPKNAGDLGPLQGVASVYNPKVNVYQLFNGVSLKFKETAEPESYIHPDRLNNALWHNLPDDYTRIWNGLRGGLIVPAADMEFKGLSADAFVTQWKLRGAEEQKVKTAPYYAYELQGFYEFSMLPNNETIKKKLKDKIYFLVQDAPSLSTSLNLNTPVLITDLNKNYLDSKNGLADSFIPLANSAKNLTQTPVALIGFGKGKGKLIVSQLLTSGRLAKGYGEDGFYGIRYDEAAVQYVLNMMSLAIK</sequence>
<dbReference type="GO" id="GO:0004553">
    <property type="term" value="F:hydrolase activity, hydrolyzing O-glycosyl compounds"/>
    <property type="evidence" value="ECO:0007669"/>
    <property type="project" value="InterPro"/>
</dbReference>
<feature type="chain" id="PRO_5017939649" evidence="4">
    <location>
        <begin position="23"/>
        <end position="994"/>
    </location>
</feature>
<dbReference type="SUPFAM" id="SSF49303">
    <property type="entry name" value="beta-Galactosidase/glucuronidase domain"/>
    <property type="match status" value="1"/>
</dbReference>
<gene>
    <name evidence="6" type="ORF">D7004_01730</name>
</gene>
<dbReference type="SUPFAM" id="SSF51445">
    <property type="entry name" value="(Trans)glycosidases"/>
    <property type="match status" value="1"/>
</dbReference>
<reference evidence="6 7" key="1">
    <citation type="submission" date="2018-10" db="EMBL/GenBank/DDBJ databases">
        <title>Genome sequencing of Pedobacter jejuensis TNB23.</title>
        <authorList>
            <person name="Cho Y.-J."/>
            <person name="Cho A."/>
            <person name="Kim O.-S."/>
        </authorList>
    </citation>
    <scope>NUCLEOTIDE SEQUENCE [LARGE SCALE GENOMIC DNA]</scope>
    <source>
        <strain evidence="6 7">TNB23</strain>
    </source>
</reference>
<accession>A0A3N0C2H4</accession>
<dbReference type="Gene3D" id="2.60.40.10">
    <property type="entry name" value="Immunoglobulins"/>
    <property type="match status" value="1"/>
</dbReference>
<dbReference type="AlphaFoldDB" id="A0A3N0C2H4"/>
<dbReference type="InterPro" id="IPR008979">
    <property type="entry name" value="Galactose-bd-like_sf"/>
</dbReference>
<evidence type="ECO:0000259" key="5">
    <source>
        <dbReference type="Pfam" id="PF00703"/>
    </source>
</evidence>
<dbReference type="InterPro" id="IPR017853">
    <property type="entry name" value="GH"/>
</dbReference>
<evidence type="ECO:0000256" key="2">
    <source>
        <dbReference type="ARBA" id="ARBA00022801"/>
    </source>
</evidence>
<keyword evidence="3" id="KW-0326">Glycosidase</keyword>
<protein>
    <submittedName>
        <fullName evidence="6">Glycoside hydrolase</fullName>
    </submittedName>
</protein>
<dbReference type="Proteomes" id="UP000274046">
    <property type="component" value="Unassembled WGS sequence"/>
</dbReference>
<dbReference type="PANTHER" id="PTHR42732">
    <property type="entry name" value="BETA-GALACTOSIDASE"/>
    <property type="match status" value="1"/>
</dbReference>
<proteinExistence type="inferred from homology"/>
<keyword evidence="4" id="KW-0732">Signal</keyword>
<dbReference type="Gene3D" id="2.60.120.260">
    <property type="entry name" value="Galactose-binding domain-like"/>
    <property type="match status" value="1"/>
</dbReference>
<evidence type="ECO:0000313" key="6">
    <source>
        <dbReference type="EMBL" id="RNL56636.1"/>
    </source>
</evidence>
<dbReference type="GO" id="GO:0005975">
    <property type="term" value="P:carbohydrate metabolic process"/>
    <property type="evidence" value="ECO:0007669"/>
    <property type="project" value="InterPro"/>
</dbReference>
<dbReference type="OrthoDB" id="779198at2"/>
<comment type="caution">
    <text evidence="6">The sequence shown here is derived from an EMBL/GenBank/DDBJ whole genome shotgun (WGS) entry which is preliminary data.</text>
</comment>
<dbReference type="Gene3D" id="3.20.20.80">
    <property type="entry name" value="Glycosidases"/>
    <property type="match status" value="1"/>
</dbReference>
<keyword evidence="2 6" id="KW-0378">Hydrolase</keyword>
<keyword evidence="7" id="KW-1185">Reference proteome</keyword>
<dbReference type="SUPFAM" id="SSF49785">
    <property type="entry name" value="Galactose-binding domain-like"/>
    <property type="match status" value="1"/>
</dbReference>
<feature type="domain" description="Glycoside hydrolase family 2 immunoglobulin-like beta-sandwich" evidence="5">
    <location>
        <begin position="187"/>
        <end position="274"/>
    </location>
</feature>
<evidence type="ECO:0000256" key="4">
    <source>
        <dbReference type="SAM" id="SignalP"/>
    </source>
</evidence>
<dbReference type="InterPro" id="IPR006102">
    <property type="entry name" value="Ig-like_GH2"/>
</dbReference>
<feature type="signal peptide" evidence="4">
    <location>
        <begin position="1"/>
        <end position="22"/>
    </location>
</feature>